<reference evidence="2 3" key="1">
    <citation type="submission" date="2023-06" db="EMBL/GenBank/DDBJ databases">
        <authorList>
            <person name="Oyuntsetseg B."/>
            <person name="Kim S.B."/>
        </authorList>
    </citation>
    <scope>NUCLEOTIDE SEQUENCE [LARGE SCALE GENOMIC DNA]</scope>
    <source>
        <strain evidence="2 3">2-2</strain>
    </source>
</reference>
<dbReference type="EMBL" id="CP127173">
    <property type="protein sequence ID" value="WIV61081.1"/>
    <property type="molecule type" value="Genomic_DNA"/>
</dbReference>
<name>A0ABY8XZV7_9PSEU</name>
<feature type="domain" description="Alpha-L-arabinofuranosidase B arabinose-binding" evidence="1">
    <location>
        <begin position="11"/>
        <end position="156"/>
    </location>
</feature>
<dbReference type="Proteomes" id="UP001227101">
    <property type="component" value="Chromosome"/>
</dbReference>
<accession>A0ABY8XZV7</accession>
<evidence type="ECO:0000259" key="1">
    <source>
        <dbReference type="Pfam" id="PF05270"/>
    </source>
</evidence>
<dbReference type="SUPFAM" id="SSF110221">
    <property type="entry name" value="AbfB domain"/>
    <property type="match status" value="1"/>
</dbReference>
<dbReference type="Gene3D" id="2.80.10.50">
    <property type="match status" value="1"/>
</dbReference>
<dbReference type="Pfam" id="PF05270">
    <property type="entry name" value="AbfB"/>
    <property type="match status" value="1"/>
</dbReference>
<dbReference type="RefSeq" id="WP_285458698.1">
    <property type="nucleotide sequence ID" value="NZ_CP127173.1"/>
</dbReference>
<gene>
    <name evidence="2" type="ORF">QP939_22005</name>
</gene>
<protein>
    <submittedName>
        <fullName evidence="2">AbfB domain-containing protein</fullName>
    </submittedName>
</protein>
<sequence>MPENTMTWNVSIRSANFPKRYVRHRDFLVYLDEVSSGEGLPAKDASFKVVPGLADTRLVSFTPVTWSGYDFTGFYLRHQDFRLKLDKYTDGDRQFAEDATFELVPSVGAAPGAGSLYHTAIRAYNLADHYLRHANYELWLGPYESNRQFWEDSSFDLTGELAIKLM</sequence>
<organism evidence="2 3">
    <name type="scientific">Amycolatopsis nalaikhensis</name>
    <dbReference type="NCBI Taxonomy" id="715472"/>
    <lineage>
        <taxon>Bacteria</taxon>
        <taxon>Bacillati</taxon>
        <taxon>Actinomycetota</taxon>
        <taxon>Actinomycetes</taxon>
        <taxon>Pseudonocardiales</taxon>
        <taxon>Pseudonocardiaceae</taxon>
        <taxon>Amycolatopsis</taxon>
    </lineage>
</organism>
<dbReference type="InterPro" id="IPR007934">
    <property type="entry name" value="AbfB_ABD"/>
</dbReference>
<dbReference type="CDD" id="cd23399">
    <property type="entry name" value="beta-trefoil_ABD_ABFB"/>
    <property type="match status" value="1"/>
</dbReference>
<dbReference type="InterPro" id="IPR036195">
    <property type="entry name" value="AbfB_ABD_sf"/>
</dbReference>
<keyword evidence="3" id="KW-1185">Reference proteome</keyword>
<evidence type="ECO:0000313" key="3">
    <source>
        <dbReference type="Proteomes" id="UP001227101"/>
    </source>
</evidence>
<evidence type="ECO:0000313" key="2">
    <source>
        <dbReference type="EMBL" id="WIV61081.1"/>
    </source>
</evidence>
<proteinExistence type="predicted"/>